<organism evidence="4 5">
    <name type="scientific">Crocodylus porosus</name>
    <name type="common">Saltwater crocodile</name>
    <name type="synonym">Estuarine crocodile</name>
    <dbReference type="NCBI Taxonomy" id="8502"/>
    <lineage>
        <taxon>Eukaryota</taxon>
        <taxon>Metazoa</taxon>
        <taxon>Chordata</taxon>
        <taxon>Craniata</taxon>
        <taxon>Vertebrata</taxon>
        <taxon>Euteleostomi</taxon>
        <taxon>Archelosauria</taxon>
        <taxon>Archosauria</taxon>
        <taxon>Crocodylia</taxon>
        <taxon>Longirostres</taxon>
        <taxon>Crocodylidae</taxon>
        <taxon>Crocodylus</taxon>
    </lineage>
</organism>
<dbReference type="SUPFAM" id="SSF52058">
    <property type="entry name" value="L domain-like"/>
    <property type="match status" value="1"/>
</dbReference>
<name>A0A7M4FE71_CROPO</name>
<accession>A0A7M4FE71</accession>
<keyword evidence="1" id="KW-0433">Leucine-rich repeat</keyword>
<dbReference type="InterPro" id="IPR032675">
    <property type="entry name" value="LRR_dom_sf"/>
</dbReference>
<evidence type="ECO:0000313" key="5">
    <source>
        <dbReference type="Proteomes" id="UP000594220"/>
    </source>
</evidence>
<dbReference type="Gene3D" id="3.80.10.10">
    <property type="entry name" value="Ribonuclease Inhibitor"/>
    <property type="match status" value="1"/>
</dbReference>
<sequence length="213" mass="23513">MGKGLKRDKHGSNILSLFLFLPLAPIPRPPVLGCWFSLCAADLEVDCKLQLRNNSIRTLDKDLLQHTALLRQLDLSINGLAQIPSGIFDDLPALLGDNPWECDCNLRDFKHWMEWFSYRGGCHGEWDPITWLKTIALGPELWGASHSQAEQPQQLRAAASFTSGCSAPPSATKSAASFLVSRSRAPHRLICPGLHTLVGSPLAIIMVDKVFTF</sequence>
<evidence type="ECO:0000256" key="2">
    <source>
        <dbReference type="ARBA" id="ARBA00022737"/>
    </source>
</evidence>
<proteinExistence type="predicted"/>
<dbReference type="PANTHER" id="PTHR24366:SF96">
    <property type="entry name" value="LEUCINE RICH REPEAT CONTAINING 53"/>
    <property type="match status" value="1"/>
</dbReference>
<evidence type="ECO:0000256" key="1">
    <source>
        <dbReference type="ARBA" id="ARBA00022614"/>
    </source>
</evidence>
<keyword evidence="2" id="KW-0677">Repeat</keyword>
<feature type="signal peptide" evidence="3">
    <location>
        <begin position="1"/>
        <end position="33"/>
    </location>
</feature>
<protein>
    <submittedName>
        <fullName evidence="4">Leucine rich repeats and transmembrane domains 2</fullName>
    </submittedName>
</protein>
<dbReference type="AlphaFoldDB" id="A0A7M4FE71"/>
<evidence type="ECO:0000313" key="4">
    <source>
        <dbReference type="Ensembl" id="ENSCPRP00005023555.1"/>
    </source>
</evidence>
<gene>
    <name evidence="4" type="primary">LRTM2</name>
</gene>
<reference evidence="4" key="2">
    <citation type="submission" date="2025-09" db="UniProtKB">
        <authorList>
            <consortium name="Ensembl"/>
        </authorList>
    </citation>
    <scope>IDENTIFICATION</scope>
</reference>
<feature type="chain" id="PRO_5029538191" evidence="3">
    <location>
        <begin position="34"/>
        <end position="213"/>
    </location>
</feature>
<dbReference type="Ensembl" id="ENSCPRT00005027500.1">
    <property type="protein sequence ID" value="ENSCPRP00005023555.1"/>
    <property type="gene ID" value="ENSCPRG00005016347.1"/>
</dbReference>
<dbReference type="Proteomes" id="UP000594220">
    <property type="component" value="Unplaced"/>
</dbReference>
<evidence type="ECO:0000256" key="3">
    <source>
        <dbReference type="SAM" id="SignalP"/>
    </source>
</evidence>
<keyword evidence="3" id="KW-0732">Signal</keyword>
<dbReference type="PANTHER" id="PTHR24366">
    <property type="entry name" value="IG(IMMUNOGLOBULIN) AND LRR(LEUCINE RICH REPEAT) DOMAINS"/>
    <property type="match status" value="1"/>
</dbReference>
<keyword evidence="5" id="KW-1185">Reference proteome</keyword>
<dbReference type="GeneTree" id="ENSGT00940000157572"/>
<reference evidence="4" key="1">
    <citation type="submission" date="2025-08" db="UniProtKB">
        <authorList>
            <consortium name="Ensembl"/>
        </authorList>
    </citation>
    <scope>IDENTIFICATION</scope>
</reference>